<dbReference type="InParanoid" id="T0PRS9"/>
<feature type="transmembrane region" description="Helical" evidence="1">
    <location>
        <begin position="748"/>
        <end position="767"/>
    </location>
</feature>
<feature type="transmembrane region" description="Helical" evidence="1">
    <location>
        <begin position="661"/>
        <end position="678"/>
    </location>
</feature>
<dbReference type="Proteomes" id="UP000030762">
    <property type="component" value="Unassembled WGS sequence"/>
</dbReference>
<keyword evidence="1" id="KW-0472">Membrane</keyword>
<dbReference type="eggNOG" id="ENOG502SD6V">
    <property type="taxonomic scope" value="Eukaryota"/>
</dbReference>
<accession>T0PRS9</accession>
<feature type="transmembrane region" description="Helical" evidence="1">
    <location>
        <begin position="1591"/>
        <end position="1611"/>
    </location>
</feature>
<keyword evidence="3" id="KW-1185">Reference proteome</keyword>
<organism evidence="2 3">
    <name type="scientific">Saprolegnia diclina (strain VS20)</name>
    <dbReference type="NCBI Taxonomy" id="1156394"/>
    <lineage>
        <taxon>Eukaryota</taxon>
        <taxon>Sar</taxon>
        <taxon>Stramenopiles</taxon>
        <taxon>Oomycota</taxon>
        <taxon>Saprolegniomycetes</taxon>
        <taxon>Saprolegniales</taxon>
        <taxon>Saprolegniaceae</taxon>
        <taxon>Saprolegnia</taxon>
    </lineage>
</organism>
<feature type="transmembrane region" description="Helical" evidence="1">
    <location>
        <begin position="613"/>
        <end position="641"/>
    </location>
</feature>
<proteinExistence type="predicted"/>
<gene>
    <name evidence="2" type="ORF">SDRG_14023</name>
</gene>
<feature type="transmembrane region" description="Helical" evidence="1">
    <location>
        <begin position="881"/>
        <end position="901"/>
    </location>
</feature>
<dbReference type="OMA" id="QGAMAND"/>
<name>T0PRS9_SAPDV</name>
<reference evidence="2 3" key="1">
    <citation type="submission" date="2012-04" db="EMBL/GenBank/DDBJ databases">
        <title>The Genome Sequence of Saprolegnia declina VS20.</title>
        <authorList>
            <consortium name="The Broad Institute Genome Sequencing Platform"/>
            <person name="Russ C."/>
            <person name="Nusbaum C."/>
            <person name="Tyler B."/>
            <person name="van West P."/>
            <person name="Dieguez-Uribeondo J."/>
            <person name="de Bruijn I."/>
            <person name="Tripathy S."/>
            <person name="Jiang R."/>
            <person name="Young S.K."/>
            <person name="Zeng Q."/>
            <person name="Gargeya S."/>
            <person name="Fitzgerald M."/>
            <person name="Haas B."/>
            <person name="Abouelleil A."/>
            <person name="Alvarado L."/>
            <person name="Arachchi H.M."/>
            <person name="Berlin A."/>
            <person name="Chapman S.B."/>
            <person name="Goldberg J."/>
            <person name="Griggs A."/>
            <person name="Gujja S."/>
            <person name="Hansen M."/>
            <person name="Howarth C."/>
            <person name="Imamovic A."/>
            <person name="Larimer J."/>
            <person name="McCowen C."/>
            <person name="Montmayeur A."/>
            <person name="Murphy C."/>
            <person name="Neiman D."/>
            <person name="Pearson M."/>
            <person name="Priest M."/>
            <person name="Roberts A."/>
            <person name="Saif S."/>
            <person name="Shea T."/>
            <person name="Sisk P."/>
            <person name="Sykes S."/>
            <person name="Wortman J."/>
            <person name="Nusbaum C."/>
            <person name="Birren B."/>
        </authorList>
    </citation>
    <scope>NUCLEOTIDE SEQUENCE [LARGE SCALE GENOMIC DNA]</scope>
    <source>
        <strain evidence="2 3">VS20</strain>
    </source>
</reference>
<dbReference type="RefSeq" id="XP_008618348.1">
    <property type="nucleotide sequence ID" value="XM_008620126.1"/>
</dbReference>
<feature type="transmembrane region" description="Helical" evidence="1">
    <location>
        <begin position="1649"/>
        <end position="1669"/>
    </location>
</feature>
<keyword evidence="1" id="KW-1133">Transmembrane helix</keyword>
<dbReference type="EMBL" id="JH767197">
    <property type="protein sequence ID" value="EQC28199.1"/>
    <property type="molecule type" value="Genomic_DNA"/>
</dbReference>
<feature type="transmembrane region" description="Helical" evidence="1">
    <location>
        <begin position="20"/>
        <end position="43"/>
    </location>
</feature>
<evidence type="ECO:0000313" key="3">
    <source>
        <dbReference type="Proteomes" id="UP000030762"/>
    </source>
</evidence>
<dbReference type="VEuPathDB" id="FungiDB:SDRG_14023"/>
<keyword evidence="1" id="KW-0812">Transmembrane</keyword>
<feature type="transmembrane region" description="Helical" evidence="1">
    <location>
        <begin position="1483"/>
        <end position="1505"/>
    </location>
</feature>
<evidence type="ECO:0000256" key="1">
    <source>
        <dbReference type="SAM" id="Phobius"/>
    </source>
</evidence>
<evidence type="ECO:0000313" key="2">
    <source>
        <dbReference type="EMBL" id="EQC28199.1"/>
    </source>
</evidence>
<feature type="transmembrane region" description="Helical" evidence="1">
    <location>
        <begin position="577"/>
        <end position="601"/>
    </location>
</feature>
<protein>
    <submittedName>
        <fullName evidence="2">Uncharacterized protein</fullName>
    </submittedName>
</protein>
<dbReference type="OrthoDB" id="72383at2759"/>
<feature type="transmembrane region" description="Helical" evidence="1">
    <location>
        <begin position="699"/>
        <end position="720"/>
    </location>
</feature>
<dbReference type="GeneID" id="19954750"/>
<sequence length="1761" mass="195080">MNRVAPYHGPAADVISASRLPLLFELVGMTYLVASVGLSFAALSAFGRYTSSDFFVADFGSTTALIVQAFNTALTTTSASTTVDMTLPTLSSVPLGVNPAYPRLLMYSELTTLPVAIQGLRRLSPSLVVKMVSLYCWVDLGRQWELAYSATRQARCSRAYAENGAVYLESVLRNIPLTAWLKLSGSKFEQCIGHPIRTSGPAGLQWYNDLLNHTTWSTLDDELALWRASGLRHFTLQYGTGIGMGVTESIGVINALGVSLTLPLKAIPMVNRWVFRTTLVLNDLLYNDLWAIAKNQSLVRSAPNYFGGPNPFAIEAYAKGHPLNAVYQALHDQLGPLGNIDAIWLPPPKALVAAVSRFCTTILAHMRDNATVAALVHEASRTFVLMPTPRRWQDPTLRFFGGNPMCGDGSALPFVLQTLSFDDVCGAQRPLTLEWQGLNGLFAYYVTPMLNASFCSQCSLEAQSDCVQGYLAAQRAVEALDLTTSSLLAWNGSLVDDFSIELLQMVQTPLGSIALEYQPLLEPNWAFFGGMMLYDWVLNYREVLSLHGDVEQRHLISSFYAPKAFDPLLPPAGLGPYLLRFGSILTITLALVGAVALSLWLRVRPRGTPWFAFWPVAGSVWVSRNLLLVRGFMATICMASVPLQTMATPSLRYLAAPPRPWYLSCLLASESLWLVYCIQDVLLPYTYASVRATAPYTSLAAWCIVVLLDQGAVLPLLASIDRSCALIDMDNAMVCESGSLYVGWSSRALLIVGINTMSVALCVLWAITHRDGDRIQPHKLLPLSAVAPTAPATNVHVELNDVGAWVAGMVYLRYNDSDYLFDCKLWRLVSLEDYSIQRRQCRSQFHAVHGAPSSTPLQSLPHQPSILSAWWSRHGRGGHSIIVILAITYMVFTLLGNLAYLTVLQGAMANDFGWAGFNTSGTHAFLANLCNRQLLERSQLASLELESPENSDLSQSYATATSATISWYPTTPRRQLFAPSPELADVIRGLRSMDPAQLPWMFTQYCWLDLNQTWSMASTPQRQVRCAATSVHNGARYLETSLRNLRSWDVWWSSWGVSYYLGIQSVLETSLRGRAWQQQVLAAGSTSIDDEVAYWQLFGITTFLLQWQNYKTTGFQDALVLTTALNLQYQLPLSNVDMNFDMTRQTSMRMYWSFASDLWAIAANTTRLAGRSLLSSSPMFAYSNVTPEQLLFDNYTLVAPLSSGLTSLQATLGPFNVIDLVYVPIPPRLQAMYAALLRVVANLTVSDLAAQAAYLNLPIKSYIGHVPSDLLSDVAAKIVGGNVFCGDDIAPTSPSSALAAPFSTDSLCHSWRLEYLRPSSTGLLLALVGYATVYGFNPMVDANAFCSLDVYAEPNCATIYTASWNFTRNYSAWFEDVSALAQATHADVERLDIRLVQYVTRGTPQVELYERGFFDASLDRIWPFFGWCYLYEWAIGQREVVSFQGDAGTLTTISTHLNPVSMTLSASSIPTQLSYMCQQCARYVTGLCIGVTGLLGIYGLAAGGAIEGLNLLEFNRIVGHVWVGRTLLVVRSLTALWLLNTSTLTLSVVGQATQFTLPPLPWTKTVLAASELTWLNYILNDLLSFATERITIYYAWKSTFCTWLIAVIWTIQAPQQYTAYLDRRCDSIDMDSGLVCTSAHVYIGSFQRVVVDLAIVVSCVLGLAVIEWLRLRKKELPNRSIPTLLLSSSSLYMLELDNWMHLGECYLDQASGVLAGLLTLHWRAQLYVFDIKSWRLYTVSVPVNTKLRHRFRRAIPLTQFR</sequence>